<organism evidence="1 2">
    <name type="scientific">Cytobacillus gottheilii</name>
    <dbReference type="NCBI Taxonomy" id="859144"/>
    <lineage>
        <taxon>Bacteria</taxon>
        <taxon>Bacillati</taxon>
        <taxon>Bacillota</taxon>
        <taxon>Bacilli</taxon>
        <taxon>Bacillales</taxon>
        <taxon>Bacillaceae</taxon>
        <taxon>Cytobacillus</taxon>
    </lineage>
</organism>
<sequence length="133" mass="15420">MPAKKYNEKPVDKWTTNDFLAYLSDKHLAVYGTEYVPPARNWQAERGLIGGLIGTKGGKSPKPRKYEPATVKAFIDHCFANHRCTPQWPTVNFTWWWTYKTQDWARIVAQEQRRQAVETAQSAQTNEDLSGWF</sequence>
<dbReference type="Proteomes" id="UP000679247">
    <property type="component" value="Chromosome"/>
</dbReference>
<name>A0ABX8FFY0_9BACI</name>
<dbReference type="EMBL" id="CP071709">
    <property type="protein sequence ID" value="QVY62940.1"/>
    <property type="molecule type" value="Genomic_DNA"/>
</dbReference>
<gene>
    <name evidence="1" type="ORF">J1899_07820</name>
</gene>
<reference evidence="1 2" key="1">
    <citation type="submission" date="2021-03" db="EMBL/GenBank/DDBJ databases">
        <title>The first data on the complete genome of the tetrodotoxin-producing bacterium.</title>
        <authorList>
            <person name="Melnikova D.I."/>
            <person name="Nijland R."/>
            <person name="Magarlamov T.Y."/>
        </authorList>
    </citation>
    <scope>NUCLEOTIDE SEQUENCE [LARGE SCALE GENOMIC DNA]</scope>
    <source>
        <strain evidence="1 2">1839</strain>
    </source>
</reference>
<dbReference type="RefSeq" id="WP_214478304.1">
    <property type="nucleotide sequence ID" value="NZ_CP071709.1"/>
</dbReference>
<proteinExistence type="predicted"/>
<evidence type="ECO:0000313" key="1">
    <source>
        <dbReference type="EMBL" id="QVY62940.1"/>
    </source>
</evidence>
<protein>
    <submittedName>
        <fullName evidence="1">Uncharacterized protein</fullName>
    </submittedName>
</protein>
<accession>A0ABX8FFY0</accession>
<evidence type="ECO:0000313" key="2">
    <source>
        <dbReference type="Proteomes" id="UP000679247"/>
    </source>
</evidence>
<keyword evidence="2" id="KW-1185">Reference proteome</keyword>